<accession>A0ABX8Y3J9</accession>
<dbReference type="Proteomes" id="UP000827138">
    <property type="component" value="Chromosome"/>
</dbReference>
<name>A0ABX8Y3J9_9ACTN</name>
<dbReference type="EMBL" id="CP080647">
    <property type="protein sequence ID" value="QYX82778.1"/>
    <property type="molecule type" value="Genomic_DNA"/>
</dbReference>
<keyword evidence="2" id="KW-1185">Reference proteome</keyword>
<dbReference type="InterPro" id="IPR011047">
    <property type="entry name" value="Quinoprotein_ADH-like_sf"/>
</dbReference>
<sequence length="392" mass="40009">MQAAADGSRVRAFSLASGETEWTFTPKALTSARTGVFVQESKAGEKVVLARQGKTSGSGLNASHRTTTIDVIAADSASKATADHHLVLEAPDDTAASFTTTDSGFLVGPVTGGVHEKAVAVDAATGAQRVVQTKTLTVSGCGAGSCTVQASPAFATAQGVVFTFQQQDGCDQWAGGGTPCTYGFQVGDAWTSTSFAPGDMHVGIPLAVAGQYLVAAWHTSDTQTDPPALSDTKKTTLAVHDLATGKIKAQVSCTSAEGLTLQPGSAQSSTRLSPSGDFLVSGQVGFDLATGRGHCFTSTDSTKGIDLTAVADDGTAYGIVHAVDDTEATSLYGRLPIAQDGTDTPERDSARVSVRTGTAKALPAAAEVPMYVAADGHGVFRTRDVVAVYPAS</sequence>
<gene>
    <name evidence="1" type="ORF">K1J60_06105</name>
</gene>
<protein>
    <submittedName>
        <fullName evidence="1">Uncharacterized protein</fullName>
    </submittedName>
</protein>
<evidence type="ECO:0000313" key="2">
    <source>
        <dbReference type="Proteomes" id="UP000827138"/>
    </source>
</evidence>
<proteinExistence type="predicted"/>
<organism evidence="1 2">
    <name type="scientific">Streptomyces akebiae</name>
    <dbReference type="NCBI Taxonomy" id="2865673"/>
    <lineage>
        <taxon>Bacteria</taxon>
        <taxon>Bacillati</taxon>
        <taxon>Actinomycetota</taxon>
        <taxon>Actinomycetes</taxon>
        <taxon>Kitasatosporales</taxon>
        <taxon>Streptomycetaceae</taxon>
        <taxon>Streptomyces</taxon>
    </lineage>
</organism>
<dbReference type="SUPFAM" id="SSF50998">
    <property type="entry name" value="Quinoprotein alcohol dehydrogenase-like"/>
    <property type="match status" value="1"/>
</dbReference>
<reference evidence="1 2" key="1">
    <citation type="submission" date="2021-08" db="EMBL/GenBank/DDBJ databases">
        <authorList>
            <person name="Ping M."/>
        </authorList>
    </citation>
    <scope>NUCLEOTIDE SEQUENCE [LARGE SCALE GENOMIC DNA]</scope>
    <source>
        <strain evidence="1 2">MG28</strain>
    </source>
</reference>
<evidence type="ECO:0000313" key="1">
    <source>
        <dbReference type="EMBL" id="QYX82778.1"/>
    </source>
</evidence>